<dbReference type="PANTHER" id="PTHR33937">
    <property type="entry name" value="IRON-MOLYBDENUM PROTEIN-RELATED-RELATED"/>
    <property type="match status" value="1"/>
</dbReference>
<dbReference type="PATRIC" id="fig|1193502.14.peg.1219"/>
<evidence type="ECO:0000313" key="3">
    <source>
        <dbReference type="Proteomes" id="UP000094609"/>
    </source>
</evidence>
<dbReference type="InterPro" id="IPR051840">
    <property type="entry name" value="NifX/NifY_domain"/>
</dbReference>
<evidence type="ECO:0000259" key="1">
    <source>
        <dbReference type="Pfam" id="PF02579"/>
    </source>
</evidence>
<gene>
    <name evidence="2" type="ORF">SHALO_1201</name>
</gene>
<dbReference type="EMBL" id="CP017111">
    <property type="protein sequence ID" value="AOO64979.1"/>
    <property type="molecule type" value="Genomic_DNA"/>
</dbReference>
<dbReference type="InterPro" id="IPR036105">
    <property type="entry name" value="DiNase_FeMo-co_biosyn_sf"/>
</dbReference>
<proteinExistence type="predicted"/>
<name>A0A1D7TIY9_9BACT</name>
<dbReference type="Proteomes" id="UP000094609">
    <property type="component" value="Chromosome"/>
</dbReference>
<protein>
    <submittedName>
        <fullName evidence="2">Nitrogenase FeMo-cofactor carrier protein NifX</fullName>
    </submittedName>
</protein>
<dbReference type="AlphaFoldDB" id="A0A1D7TIY9"/>
<dbReference type="PANTHER" id="PTHR33937:SF1">
    <property type="entry name" value="IRON-MOLIBDENUM COFACTOR PROCESSING PROTEIN"/>
    <property type="match status" value="1"/>
</dbReference>
<organism evidence="2 3">
    <name type="scientific">Sulfurospirillum halorespirans DSM 13726</name>
    <dbReference type="NCBI Taxonomy" id="1193502"/>
    <lineage>
        <taxon>Bacteria</taxon>
        <taxon>Pseudomonadati</taxon>
        <taxon>Campylobacterota</taxon>
        <taxon>Epsilonproteobacteria</taxon>
        <taxon>Campylobacterales</taxon>
        <taxon>Sulfurospirillaceae</taxon>
        <taxon>Sulfurospirillum</taxon>
    </lineage>
</organism>
<reference evidence="3" key="1">
    <citation type="submission" date="2016-08" db="EMBL/GenBank/DDBJ databases">
        <title>Complete genome sequence of the organohalide-respiring Epsilonproteobacterium Sulfurospirillum halorespirans.</title>
        <authorList>
            <person name="Goris T."/>
            <person name="Zimmermann J."/>
            <person name="Schenz B."/>
            <person name="Lemos M."/>
            <person name="Hackermueller J."/>
            <person name="Diekert G."/>
        </authorList>
    </citation>
    <scope>NUCLEOTIDE SEQUENCE [LARGE SCALE GENOMIC DNA]</scope>
    <source>
        <strain>DSM 13726</strain>
        <strain evidence="3">PCE-M2</strain>
    </source>
</reference>
<dbReference type="Gene3D" id="3.30.420.130">
    <property type="entry name" value="Dinitrogenase iron-molybdenum cofactor biosynthesis domain"/>
    <property type="match status" value="1"/>
</dbReference>
<dbReference type="CDD" id="cd00562">
    <property type="entry name" value="NifX_NifB"/>
    <property type="match status" value="1"/>
</dbReference>
<dbReference type="SUPFAM" id="SSF53146">
    <property type="entry name" value="Nitrogenase accessory factor-like"/>
    <property type="match status" value="1"/>
</dbReference>
<feature type="domain" description="Dinitrogenase iron-molybdenum cofactor biosynthesis" evidence="1">
    <location>
        <begin position="11"/>
        <end position="100"/>
    </location>
</feature>
<dbReference type="STRING" id="1193502.SHALO_1201"/>
<keyword evidence="3" id="KW-1185">Reference proteome</keyword>
<sequence>MKIAFASTDNLHVNDHFGWCKCFYLYELKEDSFVFLRALESPNEHAEEGDKLAYKIECLEDANILCASHIGPRASLMVKGSGIFVLKSEKENERIDTLLTTLLTLKNSNPPLWMQRFLHAASSHNPS</sequence>
<dbReference type="InterPro" id="IPR003731">
    <property type="entry name" value="Di-Nase_FeMo-co_biosynth"/>
</dbReference>
<evidence type="ECO:0000313" key="2">
    <source>
        <dbReference type="EMBL" id="AOO64979.1"/>
    </source>
</evidence>
<dbReference type="Pfam" id="PF02579">
    <property type="entry name" value="Nitro_FeMo-Co"/>
    <property type="match status" value="1"/>
</dbReference>
<accession>A0A1D7TIY9</accession>
<dbReference type="KEGG" id="shal:SHALO_1201"/>
<dbReference type="RefSeq" id="WP_069477804.1">
    <property type="nucleotide sequence ID" value="NZ_CP017111.1"/>
</dbReference>